<dbReference type="PANTHER" id="PTHR23074">
    <property type="entry name" value="AAA DOMAIN-CONTAINING"/>
    <property type="match status" value="1"/>
</dbReference>
<gene>
    <name evidence="8" type="ORF">CUNI_LOCUS21538</name>
</gene>
<accession>A0A8S4A604</accession>
<evidence type="ECO:0000256" key="5">
    <source>
        <dbReference type="RuleBase" id="RU003651"/>
    </source>
</evidence>
<organism evidence="8 9">
    <name type="scientific">Candidula unifasciata</name>
    <dbReference type="NCBI Taxonomy" id="100452"/>
    <lineage>
        <taxon>Eukaryota</taxon>
        <taxon>Metazoa</taxon>
        <taxon>Spiralia</taxon>
        <taxon>Lophotrochozoa</taxon>
        <taxon>Mollusca</taxon>
        <taxon>Gastropoda</taxon>
        <taxon>Heterobranchia</taxon>
        <taxon>Euthyneura</taxon>
        <taxon>Panpulmonata</taxon>
        <taxon>Eupulmonata</taxon>
        <taxon>Stylommatophora</taxon>
        <taxon>Helicina</taxon>
        <taxon>Helicoidea</taxon>
        <taxon>Geomitridae</taxon>
        <taxon>Candidula</taxon>
    </lineage>
</organism>
<reference evidence="8" key="1">
    <citation type="submission" date="2021-04" db="EMBL/GenBank/DDBJ databases">
        <authorList>
            <consortium name="Molecular Ecology Group"/>
        </authorList>
    </citation>
    <scope>NUCLEOTIDE SEQUENCE</scope>
</reference>
<dbReference type="InterPro" id="IPR050304">
    <property type="entry name" value="MT-severing_AAA_ATPase"/>
</dbReference>
<evidence type="ECO:0000256" key="3">
    <source>
        <dbReference type="ARBA" id="ARBA00022840"/>
    </source>
</evidence>
<dbReference type="GO" id="GO:0016887">
    <property type="term" value="F:ATP hydrolysis activity"/>
    <property type="evidence" value="ECO:0007669"/>
    <property type="project" value="InterPro"/>
</dbReference>
<evidence type="ECO:0000313" key="8">
    <source>
        <dbReference type="EMBL" id="CAG5135980.1"/>
    </source>
</evidence>
<dbReference type="InterPro" id="IPR027417">
    <property type="entry name" value="P-loop_NTPase"/>
</dbReference>
<keyword evidence="9" id="KW-1185">Reference proteome</keyword>
<dbReference type="Pfam" id="PF00004">
    <property type="entry name" value="AAA"/>
    <property type="match status" value="1"/>
</dbReference>
<evidence type="ECO:0000256" key="6">
    <source>
        <dbReference type="SAM" id="MobiDB-lite"/>
    </source>
</evidence>
<dbReference type="InterPro" id="IPR047858">
    <property type="entry name" value="FIGNL1_ATPase"/>
</dbReference>
<name>A0A8S4A604_9EUPU</name>
<dbReference type="PROSITE" id="PS00674">
    <property type="entry name" value="AAA"/>
    <property type="match status" value="1"/>
</dbReference>
<proteinExistence type="inferred from homology"/>
<feature type="region of interest" description="Disordered" evidence="6">
    <location>
        <begin position="87"/>
        <end position="113"/>
    </location>
</feature>
<evidence type="ECO:0000313" key="9">
    <source>
        <dbReference type="Proteomes" id="UP000678393"/>
    </source>
</evidence>
<feature type="domain" description="AAA+ ATPase" evidence="7">
    <location>
        <begin position="174"/>
        <end position="310"/>
    </location>
</feature>
<dbReference type="FunFam" id="3.40.50.300:FF:000093">
    <property type="entry name" value="Fidgetin-like 1"/>
    <property type="match status" value="1"/>
</dbReference>
<dbReference type="Gene3D" id="1.10.8.60">
    <property type="match status" value="1"/>
</dbReference>
<evidence type="ECO:0000256" key="1">
    <source>
        <dbReference type="ARBA" id="ARBA00006914"/>
    </source>
</evidence>
<keyword evidence="2 5" id="KW-0547">Nucleotide-binding</keyword>
<dbReference type="GO" id="GO:0008568">
    <property type="term" value="F:microtubule severing ATPase activity"/>
    <property type="evidence" value="ECO:0007669"/>
    <property type="project" value="TreeGrafter"/>
</dbReference>
<dbReference type="SUPFAM" id="SSF52540">
    <property type="entry name" value="P-loop containing nucleoside triphosphate hydrolases"/>
    <property type="match status" value="1"/>
</dbReference>
<comment type="similarity">
    <text evidence="1 5">Belongs to the AAA ATPase family.</text>
</comment>
<dbReference type="AlphaFoldDB" id="A0A8S4A604"/>
<dbReference type="CDD" id="cd19525">
    <property type="entry name" value="RecA-like_Figl-1"/>
    <property type="match status" value="1"/>
</dbReference>
<dbReference type="SMART" id="SM00382">
    <property type="entry name" value="AAA"/>
    <property type="match status" value="1"/>
</dbReference>
<feature type="non-terminal residue" evidence="8">
    <location>
        <position position="342"/>
    </location>
</feature>
<feature type="region of interest" description="Disordered" evidence="6">
    <location>
        <begin position="1"/>
        <end position="68"/>
    </location>
</feature>
<dbReference type="InterPro" id="IPR003959">
    <property type="entry name" value="ATPase_AAA_core"/>
</dbReference>
<evidence type="ECO:0000259" key="7">
    <source>
        <dbReference type="SMART" id="SM00382"/>
    </source>
</evidence>
<comment type="caution">
    <text evidence="8">The sequence shown here is derived from an EMBL/GenBank/DDBJ whole genome shotgun (WGS) entry which is preliminary data.</text>
</comment>
<dbReference type="Gene3D" id="3.40.50.300">
    <property type="entry name" value="P-loop containing nucleotide triphosphate hydrolases"/>
    <property type="match status" value="1"/>
</dbReference>
<evidence type="ECO:0000256" key="2">
    <source>
        <dbReference type="ARBA" id="ARBA00022741"/>
    </source>
</evidence>
<dbReference type="InterPro" id="IPR003593">
    <property type="entry name" value="AAA+_ATPase"/>
</dbReference>
<dbReference type="OrthoDB" id="10251136at2759"/>
<dbReference type="PANTHER" id="PTHR23074:SF17">
    <property type="entry name" value="FIDGETIN-LIKE PROTEIN 1"/>
    <property type="match status" value="1"/>
</dbReference>
<feature type="non-terminal residue" evidence="8">
    <location>
        <position position="1"/>
    </location>
</feature>
<protein>
    <recommendedName>
        <fullName evidence="4">Fidgetin-like protein 1</fullName>
    </recommendedName>
</protein>
<sequence>NQQRSRNKLPVNKDEEDGEESHNNRLPFRTAKEQLIINQQKKFAGAGSGGVYDRSQVQGASYGGGKKSLGTSAAVCSMLKRDTVTSQNDYPDVRVANPSHKQKGATSDPEEPLDERLKGIEPKMIELINNEIMDHGTPVLWTDIAGLEFAKKTIKEIVIWPMLRPDIFTGLRGPPKGLLLFGPPGTGKTLIGKCIASQSKSTFFCISASSLTSKWVGEGEKMVRALFAVARCHQPAVIFIDEIDSLLSQRSDAEHESSRRIKTEFLVQLDGAATNSDDRILVIGATNRPQEIDEAARRRFVKRLLIPLPEAIARSQIIRNLMSQQTARLTEEDIQSVVDKTD</sequence>
<dbReference type="Proteomes" id="UP000678393">
    <property type="component" value="Unassembled WGS sequence"/>
</dbReference>
<dbReference type="InterPro" id="IPR003960">
    <property type="entry name" value="ATPase_AAA_CS"/>
</dbReference>
<dbReference type="EMBL" id="CAJHNH020008476">
    <property type="protein sequence ID" value="CAG5135980.1"/>
    <property type="molecule type" value="Genomic_DNA"/>
</dbReference>
<keyword evidence="3 5" id="KW-0067">ATP-binding</keyword>
<dbReference type="GO" id="GO:0005524">
    <property type="term" value="F:ATP binding"/>
    <property type="evidence" value="ECO:0007669"/>
    <property type="project" value="UniProtKB-KW"/>
</dbReference>
<evidence type="ECO:0000256" key="4">
    <source>
        <dbReference type="ARBA" id="ARBA00035694"/>
    </source>
</evidence>